<feature type="domain" description="MJ1316 RNA cyclic group end recognition" evidence="2">
    <location>
        <begin position="65"/>
        <end position="136"/>
    </location>
</feature>
<dbReference type="AlphaFoldDB" id="A0A3M9Y512"/>
<proteinExistence type="predicted"/>
<evidence type="ECO:0000256" key="1">
    <source>
        <dbReference type="SAM" id="MobiDB-lite"/>
    </source>
</evidence>
<evidence type="ECO:0000313" key="3">
    <source>
        <dbReference type="EMBL" id="RNJ55527.1"/>
    </source>
</evidence>
<feature type="region of interest" description="Disordered" evidence="1">
    <location>
        <begin position="1"/>
        <end position="67"/>
    </location>
</feature>
<organism evidence="3 4">
    <name type="scientific">Verticillium nonalfalfae</name>
    <dbReference type="NCBI Taxonomy" id="1051616"/>
    <lineage>
        <taxon>Eukaryota</taxon>
        <taxon>Fungi</taxon>
        <taxon>Dikarya</taxon>
        <taxon>Ascomycota</taxon>
        <taxon>Pezizomycotina</taxon>
        <taxon>Sordariomycetes</taxon>
        <taxon>Hypocreomycetidae</taxon>
        <taxon>Glomerellales</taxon>
        <taxon>Plectosphaerellaceae</taxon>
        <taxon>Verticillium</taxon>
    </lineage>
</organism>
<dbReference type="EMBL" id="RBVV01000076">
    <property type="protein sequence ID" value="RNJ55527.1"/>
    <property type="molecule type" value="Genomic_DNA"/>
</dbReference>
<sequence length="157" mass="17581">MSPDDQDWGEYQSDDESSDEEVAHPTEASSAGSAEPARQSKCKTGSSKSHNAAARLPRPQGQPKLRTASDVLHRLRWDPGMSSDDFVIGYTDRHLAEPQEKAVGAWKLEQTHEEFIPQHRILYFRRKSDGVLVWERSSRTDMRSAAVSGSSYGLTYT</sequence>
<dbReference type="GeneID" id="39612172"/>
<dbReference type="Proteomes" id="UP000267145">
    <property type="component" value="Unassembled WGS sequence"/>
</dbReference>
<comment type="caution">
    <text evidence="3">The sequence shown here is derived from an EMBL/GenBank/DDBJ whole genome shotgun (WGS) entry which is preliminary data.</text>
</comment>
<keyword evidence="4" id="KW-1185">Reference proteome</keyword>
<name>A0A3M9Y512_9PEZI</name>
<evidence type="ECO:0000313" key="4">
    <source>
        <dbReference type="Proteomes" id="UP000267145"/>
    </source>
</evidence>
<dbReference type="STRING" id="1051616.A0A3M9Y512"/>
<gene>
    <name evidence="3" type="ORF">D7B24_008483</name>
</gene>
<dbReference type="RefSeq" id="XP_028493685.1">
    <property type="nucleotide sequence ID" value="XM_028642570.1"/>
</dbReference>
<feature type="compositionally biased region" description="Acidic residues" evidence="1">
    <location>
        <begin position="1"/>
        <end position="20"/>
    </location>
</feature>
<dbReference type="InterPro" id="IPR040459">
    <property type="entry name" value="MJ1316"/>
</dbReference>
<evidence type="ECO:0000259" key="2">
    <source>
        <dbReference type="Pfam" id="PF04457"/>
    </source>
</evidence>
<reference evidence="3 4" key="1">
    <citation type="submission" date="2018-10" db="EMBL/GenBank/DDBJ databases">
        <title>Genome sequence of Verticillium nonalfalfae VnAa140.</title>
        <authorList>
            <person name="Stajich J.E."/>
            <person name="Kasson M.T."/>
        </authorList>
    </citation>
    <scope>NUCLEOTIDE SEQUENCE [LARGE SCALE GENOMIC DNA]</scope>
    <source>
        <strain evidence="3 4">VnAa140</strain>
    </source>
</reference>
<dbReference type="Pfam" id="PF04457">
    <property type="entry name" value="MJ1316"/>
    <property type="match status" value="1"/>
</dbReference>
<accession>A0A3M9Y512</accession>
<protein>
    <recommendedName>
        <fullName evidence="2">MJ1316 RNA cyclic group end recognition domain-containing protein</fullName>
    </recommendedName>
</protein>